<comment type="caution">
    <text evidence="1">The sequence shown here is derived from an EMBL/GenBank/DDBJ whole genome shotgun (WGS) entry which is preliminary data.</text>
</comment>
<dbReference type="Proteomes" id="UP000772618">
    <property type="component" value="Unassembled WGS sequence"/>
</dbReference>
<evidence type="ECO:0000313" key="2">
    <source>
        <dbReference type="Proteomes" id="UP000772618"/>
    </source>
</evidence>
<evidence type="ECO:0000313" key="1">
    <source>
        <dbReference type="EMBL" id="MBT1704886.1"/>
    </source>
</evidence>
<keyword evidence="2" id="KW-1185">Reference proteome</keyword>
<dbReference type="SUPFAM" id="SSF46785">
    <property type="entry name" value="Winged helix' DNA-binding domain"/>
    <property type="match status" value="1"/>
</dbReference>
<organism evidence="1 2">
    <name type="scientific">Chryseosolibacter indicus</name>
    <dbReference type="NCBI Taxonomy" id="2782351"/>
    <lineage>
        <taxon>Bacteria</taxon>
        <taxon>Pseudomonadati</taxon>
        <taxon>Bacteroidota</taxon>
        <taxon>Cytophagia</taxon>
        <taxon>Cytophagales</taxon>
        <taxon>Chryseotaleaceae</taxon>
        <taxon>Chryseosolibacter</taxon>
    </lineage>
</organism>
<accession>A0ABS5VU73</accession>
<sequence length="181" mass="20530">MIENLITSRTRVKMLFRFFLNSHSKAHLRGLADEFGESTNSVRLELNNLCKAGYLISTGEGNIIRYSANVDHPLYPELQKIAHKCLGLDKIVDNVINRLITRIGELDSAFITGDYADGKDTGIIDLVLVGKLSMQQVRGYVQKAEKMIDRKIRLLVLSAEEFEKNKKNLASETALYLWQKD</sequence>
<dbReference type="EMBL" id="JAHESD010000041">
    <property type="protein sequence ID" value="MBT1704886.1"/>
    <property type="molecule type" value="Genomic_DNA"/>
</dbReference>
<proteinExistence type="predicted"/>
<protein>
    <submittedName>
        <fullName evidence="1">ArsR family transcriptional regulator</fullName>
    </submittedName>
</protein>
<name>A0ABS5VU73_9BACT</name>
<dbReference type="InterPro" id="IPR036390">
    <property type="entry name" value="WH_DNA-bd_sf"/>
</dbReference>
<reference evidence="1 2" key="1">
    <citation type="submission" date="2021-05" db="EMBL/GenBank/DDBJ databases">
        <title>A Polyphasic approach of four new species of the genus Ohtaekwangia: Ohtaekwangia histidinii sp. nov., Ohtaekwangia cretensis sp. nov., Ohtaekwangia indiensis sp. nov., Ohtaekwangia reichenbachii sp. nov. from diverse environment.</title>
        <authorList>
            <person name="Octaviana S."/>
        </authorList>
    </citation>
    <scope>NUCLEOTIDE SEQUENCE [LARGE SCALE GENOMIC DNA]</scope>
    <source>
        <strain evidence="1 2">PWU20</strain>
    </source>
</reference>
<gene>
    <name evidence="1" type="ORF">KK060_16455</name>
</gene>